<feature type="transmembrane region" description="Helical" evidence="1">
    <location>
        <begin position="61"/>
        <end position="81"/>
    </location>
</feature>
<feature type="transmembrane region" description="Helical" evidence="1">
    <location>
        <begin position="179"/>
        <end position="197"/>
    </location>
</feature>
<feature type="transmembrane region" description="Helical" evidence="1">
    <location>
        <begin position="34"/>
        <end position="54"/>
    </location>
</feature>
<protein>
    <recommendedName>
        <fullName evidence="4">DUF308 domain-containing protein</fullName>
    </recommendedName>
</protein>
<dbReference type="RefSeq" id="WP_377001985.1">
    <property type="nucleotide sequence ID" value="NZ_JBHSQE010000009.1"/>
</dbReference>
<feature type="transmembrane region" description="Helical" evidence="1">
    <location>
        <begin position="93"/>
        <end position="114"/>
    </location>
</feature>
<evidence type="ECO:0008006" key="4">
    <source>
        <dbReference type="Google" id="ProtNLM"/>
    </source>
</evidence>
<keyword evidence="1" id="KW-0812">Transmembrane</keyword>
<keyword evidence="3" id="KW-1185">Reference proteome</keyword>
<keyword evidence="1" id="KW-0472">Membrane</keyword>
<accession>A0ABW1QEX7</accession>
<evidence type="ECO:0000313" key="2">
    <source>
        <dbReference type="EMBL" id="MFC6147372.1"/>
    </source>
</evidence>
<keyword evidence="1" id="KW-1133">Transmembrane helix</keyword>
<proteinExistence type="predicted"/>
<dbReference type="Proteomes" id="UP001596244">
    <property type="component" value="Unassembled WGS sequence"/>
</dbReference>
<feature type="transmembrane region" description="Helical" evidence="1">
    <location>
        <begin position="150"/>
        <end position="167"/>
    </location>
</feature>
<name>A0ABW1QEX7_9CORY</name>
<organism evidence="2 3">
    <name type="scientific">Corynebacterium nasicanis</name>
    <dbReference type="NCBI Taxonomy" id="1448267"/>
    <lineage>
        <taxon>Bacteria</taxon>
        <taxon>Bacillati</taxon>
        <taxon>Actinomycetota</taxon>
        <taxon>Actinomycetes</taxon>
        <taxon>Mycobacteriales</taxon>
        <taxon>Corynebacteriaceae</taxon>
        <taxon>Corynebacterium</taxon>
    </lineage>
</organism>
<sequence>MTPRTLLLTGLLFQIAVIALYVLASLSLAGRGNPWVVAGAAGIVGSVICLVGAIRGREKRAPFILGVLGALLSGIAWGSWVVVGLTSELGDPVINITGLLVVPGLVLGFIAWVLTSARPVERSGALWFGLAYVVLIGVEMALLFSGAEQSYLLITLLFFALAAWQVGRTHLSPAEPARLSRTLSLVGGYLVLLTSVSLLMGPMFVLLWVGVGLTLWAGVAERRYS</sequence>
<comment type="caution">
    <text evidence="2">The sequence shown here is derived from an EMBL/GenBank/DDBJ whole genome shotgun (WGS) entry which is preliminary data.</text>
</comment>
<evidence type="ECO:0000313" key="3">
    <source>
        <dbReference type="Proteomes" id="UP001596244"/>
    </source>
</evidence>
<feature type="transmembrane region" description="Helical" evidence="1">
    <location>
        <begin position="126"/>
        <end position="144"/>
    </location>
</feature>
<reference evidence="3" key="1">
    <citation type="journal article" date="2019" name="Int. J. Syst. Evol. Microbiol.">
        <title>The Global Catalogue of Microorganisms (GCM) 10K type strain sequencing project: providing services to taxonomists for standard genome sequencing and annotation.</title>
        <authorList>
            <consortium name="The Broad Institute Genomics Platform"/>
            <consortium name="The Broad Institute Genome Sequencing Center for Infectious Disease"/>
            <person name="Wu L."/>
            <person name="Ma J."/>
        </authorList>
    </citation>
    <scope>NUCLEOTIDE SEQUENCE [LARGE SCALE GENOMIC DNA]</scope>
    <source>
        <strain evidence="3">CCUG 51943</strain>
    </source>
</reference>
<gene>
    <name evidence="2" type="ORF">ACFPUZ_11230</name>
</gene>
<dbReference type="EMBL" id="JBHSQE010000009">
    <property type="protein sequence ID" value="MFC6147372.1"/>
    <property type="molecule type" value="Genomic_DNA"/>
</dbReference>
<evidence type="ECO:0000256" key="1">
    <source>
        <dbReference type="SAM" id="Phobius"/>
    </source>
</evidence>